<name>A0A3R9RZ62_9GAMM</name>
<proteinExistence type="predicted"/>
<feature type="compositionally biased region" description="Basic and acidic residues" evidence="1">
    <location>
        <begin position="1"/>
        <end position="12"/>
    </location>
</feature>
<dbReference type="AlphaFoldDB" id="A0A3R9RZ62"/>
<accession>A0A3R9RZ62</accession>
<organism evidence="2 3">
    <name type="scientific">Acinetobacter lactucae</name>
    <dbReference type="NCBI Taxonomy" id="1785128"/>
    <lineage>
        <taxon>Bacteria</taxon>
        <taxon>Pseudomonadati</taxon>
        <taxon>Pseudomonadota</taxon>
        <taxon>Gammaproteobacteria</taxon>
        <taxon>Moraxellales</taxon>
        <taxon>Moraxellaceae</taxon>
        <taxon>Acinetobacter</taxon>
        <taxon>Acinetobacter calcoaceticus/baumannii complex</taxon>
    </lineage>
</organism>
<protein>
    <submittedName>
        <fullName evidence="2">Uncharacterized protein</fullName>
    </submittedName>
</protein>
<gene>
    <name evidence="2" type="ORF">EA756_17875</name>
</gene>
<dbReference type="EMBL" id="RFES01000015">
    <property type="protein sequence ID" value="RSO52603.1"/>
    <property type="molecule type" value="Genomic_DNA"/>
</dbReference>
<comment type="caution">
    <text evidence="2">The sequence shown here is derived from an EMBL/GenBank/DDBJ whole genome shotgun (WGS) entry which is preliminary data.</text>
</comment>
<sequence length="87" mass="9931">MVAKRERVDRLIPKRSAHPRVSPSRSAAEGARRDAHKKERLFRVLWVYSLSKPTGNVASRQRIIGAVLGVNVILARKQLNNYCFSLY</sequence>
<dbReference type="Proteomes" id="UP000276905">
    <property type="component" value="Unassembled WGS sequence"/>
</dbReference>
<evidence type="ECO:0000313" key="3">
    <source>
        <dbReference type="Proteomes" id="UP000276905"/>
    </source>
</evidence>
<evidence type="ECO:0000256" key="1">
    <source>
        <dbReference type="SAM" id="MobiDB-lite"/>
    </source>
</evidence>
<reference evidence="2 3" key="1">
    <citation type="submission" date="2018-10" db="EMBL/GenBank/DDBJ databases">
        <title>GWAS and RNA-Seq identify cryptic mechanisms of antimicrobial resistance in Acinetobacter baumannii.</title>
        <authorList>
            <person name="Sahl J.W."/>
        </authorList>
    </citation>
    <scope>NUCLEOTIDE SEQUENCE [LARGE SCALE GENOMIC DNA]</scope>
    <source>
        <strain evidence="2 3">TG41018</strain>
    </source>
</reference>
<evidence type="ECO:0000313" key="2">
    <source>
        <dbReference type="EMBL" id="RSO52603.1"/>
    </source>
</evidence>
<feature type="region of interest" description="Disordered" evidence="1">
    <location>
        <begin position="1"/>
        <end position="35"/>
    </location>
</feature>